<feature type="compositionally biased region" description="Basic and acidic residues" evidence="12">
    <location>
        <begin position="535"/>
        <end position="545"/>
    </location>
</feature>
<keyword evidence="7 13" id="KW-0812">Transmembrane</keyword>
<feature type="region of interest" description="Disordered" evidence="12">
    <location>
        <begin position="93"/>
        <end position="133"/>
    </location>
</feature>
<feature type="transmembrane region" description="Helical" evidence="13">
    <location>
        <begin position="200"/>
        <end position="217"/>
    </location>
</feature>
<evidence type="ECO:0000256" key="11">
    <source>
        <dbReference type="PROSITE-ProRule" id="PRU00421"/>
    </source>
</evidence>
<proteinExistence type="predicted"/>
<feature type="region of interest" description="Disordered" evidence="12">
    <location>
        <begin position="518"/>
        <end position="545"/>
    </location>
</feature>
<organism evidence="16 17">
    <name type="scientific">Streptomyces avermitilis</name>
    <dbReference type="NCBI Taxonomy" id="33903"/>
    <lineage>
        <taxon>Bacteria</taxon>
        <taxon>Bacillati</taxon>
        <taxon>Actinomycetota</taxon>
        <taxon>Actinomycetes</taxon>
        <taxon>Kitasatosporales</taxon>
        <taxon>Streptomycetaceae</taxon>
        <taxon>Streptomyces</taxon>
    </lineage>
</organism>
<dbReference type="CDD" id="cd00212">
    <property type="entry name" value="PTS_IIB_glc"/>
    <property type="match status" value="1"/>
</dbReference>
<reference evidence="16 17" key="1">
    <citation type="submission" date="2019-04" db="EMBL/GenBank/DDBJ databases">
        <title>Draft genome sequences of Streptomyces avermitilis NBRC 14893.</title>
        <authorList>
            <person name="Komaki H."/>
            <person name="Tamura T."/>
            <person name="Hosoyama A."/>
        </authorList>
    </citation>
    <scope>NUCLEOTIDE SEQUENCE [LARGE SCALE GENOMIC DNA]</scope>
    <source>
        <strain evidence="16 17">NBRC 14893</strain>
    </source>
</reference>
<feature type="transmembrane region" description="Helical" evidence="13">
    <location>
        <begin position="285"/>
        <end position="310"/>
    </location>
</feature>
<dbReference type="PROSITE" id="PS01035">
    <property type="entry name" value="PTS_EIIB_TYPE_1_CYS"/>
    <property type="match status" value="1"/>
</dbReference>
<feature type="domain" description="PTS EIIC type-1" evidence="15">
    <location>
        <begin position="162"/>
        <end position="514"/>
    </location>
</feature>
<keyword evidence="6" id="KW-0598">Phosphotransferase system</keyword>
<feature type="transmembrane region" description="Helical" evidence="13">
    <location>
        <begin position="167"/>
        <end position="188"/>
    </location>
</feature>
<evidence type="ECO:0000259" key="15">
    <source>
        <dbReference type="PROSITE" id="PS51103"/>
    </source>
</evidence>
<dbReference type="OMA" id="LITHAGW"/>
<comment type="subcellular location">
    <subcellularLocation>
        <location evidence="1">Cell membrane</location>
        <topology evidence="1">Multi-pass membrane protein</topology>
    </subcellularLocation>
</comment>
<dbReference type="PROSITE" id="PS51098">
    <property type="entry name" value="PTS_EIIB_TYPE_1"/>
    <property type="match status" value="1"/>
</dbReference>
<gene>
    <name evidence="16" type="primary">ybbF</name>
    <name evidence="16" type="ORF">SAV14893_033150</name>
</gene>
<dbReference type="Proteomes" id="UP000302139">
    <property type="component" value="Unassembled WGS sequence"/>
</dbReference>
<dbReference type="RefSeq" id="WP_010985356.1">
    <property type="nucleotide sequence ID" value="NZ_BAABTN010000043.1"/>
</dbReference>
<keyword evidence="3" id="KW-1003">Cell membrane</keyword>
<feature type="transmembrane region" description="Helical" evidence="13">
    <location>
        <begin position="365"/>
        <end position="388"/>
    </location>
</feature>
<dbReference type="GO" id="GO:0009401">
    <property type="term" value="P:phosphoenolpyruvate-dependent sugar phosphotransferase system"/>
    <property type="evidence" value="ECO:0007669"/>
    <property type="project" value="UniProtKB-KW"/>
</dbReference>
<feature type="transmembrane region" description="Helical" evidence="13">
    <location>
        <begin position="330"/>
        <end position="353"/>
    </location>
</feature>
<dbReference type="GO" id="GO:0008982">
    <property type="term" value="F:protein-N(PI)-phosphohistidine-sugar phosphotransferase activity"/>
    <property type="evidence" value="ECO:0007669"/>
    <property type="project" value="InterPro"/>
</dbReference>
<feature type="compositionally biased region" description="Low complexity" evidence="12">
    <location>
        <begin position="518"/>
        <end position="534"/>
    </location>
</feature>
<keyword evidence="9 13" id="KW-1133">Transmembrane helix</keyword>
<evidence type="ECO:0000256" key="9">
    <source>
        <dbReference type="ARBA" id="ARBA00022989"/>
    </source>
</evidence>
<feature type="transmembrane region" description="Helical" evidence="13">
    <location>
        <begin position="487"/>
        <end position="508"/>
    </location>
</feature>
<dbReference type="PROSITE" id="PS51103">
    <property type="entry name" value="PTS_EIIC_TYPE_1"/>
    <property type="match status" value="1"/>
</dbReference>
<dbReference type="AlphaFoldDB" id="A0A4D4LRL2"/>
<dbReference type="PANTHER" id="PTHR30175:SF3">
    <property type="entry name" value="PTS SYSTEM N-ACETYLMURAMIC ACID-SPECIFIC EIIBC COMPONENT"/>
    <property type="match status" value="1"/>
</dbReference>
<sequence length="545" mass="54672">MRTTPHSATAAAILPLVGGAANVTSVAHCMTRLRLGLADRSLVDEESLRALPAVLGVVDDDTYQIVLGPGTVAKVTPEFEKLLASETTEAPANALPVTAGAPTPAAPTAAEGPATSETPVAAEPPARGSAPGTEAARLAARGAALKAAQRQRHATPVRLLLRRIANIFVPLIPALIGCGVIAGVNGLLLNLGWLPSLTPALAAVASGFMALIAVFVGHHTAKEFGGTPILGGAVAAVIVYAGVAKVTVFGTTLSPGQGGVLGALAAALLGTYVEKWCRTWVPDTLDVLVTPTLTVLLTGLVTLYGLMYAAGAATSAIGTAATWLLSTTGVFAGLILGGLFLPLVMLGLHQALIPLHTTLIEQQGYTVLLPVLAMAGAGQVGAALAVYVRLRHDHSLRTTIRSALPAGLLGVGEPLIYGVSLPLGRPFLTACAGGAAGGAFVGLFSMLGDRIGSTAIGPSGWALFPLLAGSGGLLPSAAIYAGGLLTGYAVGFGATYFFGSFGVVGGVCEAERTDIAAPTGTAAPAMTTTPTDTAAPHDPEGNRTL</sequence>
<feature type="compositionally biased region" description="Low complexity" evidence="12">
    <location>
        <begin position="98"/>
        <end position="119"/>
    </location>
</feature>
<evidence type="ECO:0000256" key="10">
    <source>
        <dbReference type="ARBA" id="ARBA00023136"/>
    </source>
</evidence>
<dbReference type="GO" id="GO:0090588">
    <property type="term" value="F:protein-phosphocysteine-N-acetylmuramate phosphotransferase system transporter activity"/>
    <property type="evidence" value="ECO:0007669"/>
    <property type="project" value="TreeGrafter"/>
</dbReference>
<dbReference type="GO" id="GO:0016301">
    <property type="term" value="F:kinase activity"/>
    <property type="evidence" value="ECO:0007669"/>
    <property type="project" value="UniProtKB-KW"/>
</dbReference>
<dbReference type="InterPro" id="IPR018113">
    <property type="entry name" value="PTrfase_EIIB_Cys"/>
</dbReference>
<evidence type="ECO:0000256" key="5">
    <source>
        <dbReference type="ARBA" id="ARBA00022679"/>
    </source>
</evidence>
<evidence type="ECO:0000259" key="14">
    <source>
        <dbReference type="PROSITE" id="PS51098"/>
    </source>
</evidence>
<protein>
    <submittedName>
        <fullName evidence="16">Putative PTS system EIIBC component YbbF</fullName>
    </submittedName>
</protein>
<keyword evidence="2" id="KW-0813">Transport</keyword>
<feature type="transmembrane region" description="Helical" evidence="13">
    <location>
        <begin position="460"/>
        <end position="481"/>
    </location>
</feature>
<feature type="transmembrane region" description="Helical" evidence="13">
    <location>
        <begin position="427"/>
        <end position="448"/>
    </location>
</feature>
<comment type="caution">
    <text evidence="16">The sequence shown here is derived from an EMBL/GenBank/DDBJ whole genome shotgun (WGS) entry which is preliminary data.</text>
</comment>
<dbReference type="Pfam" id="PF00367">
    <property type="entry name" value="PTS_EIIB"/>
    <property type="match status" value="1"/>
</dbReference>
<dbReference type="GeneID" id="41540992"/>
<evidence type="ECO:0000256" key="12">
    <source>
        <dbReference type="SAM" id="MobiDB-lite"/>
    </source>
</evidence>
<dbReference type="GO" id="GO:0005886">
    <property type="term" value="C:plasma membrane"/>
    <property type="evidence" value="ECO:0007669"/>
    <property type="project" value="UniProtKB-SubCell"/>
</dbReference>
<evidence type="ECO:0000256" key="13">
    <source>
        <dbReference type="SAM" id="Phobius"/>
    </source>
</evidence>
<feature type="active site" description="Phosphocysteine intermediate; for EIIB activity" evidence="11">
    <location>
        <position position="29"/>
    </location>
</feature>
<dbReference type="InterPro" id="IPR036878">
    <property type="entry name" value="Glu_permease_IIB"/>
</dbReference>
<evidence type="ECO:0000256" key="2">
    <source>
        <dbReference type="ARBA" id="ARBA00022448"/>
    </source>
</evidence>
<evidence type="ECO:0000256" key="1">
    <source>
        <dbReference type="ARBA" id="ARBA00004651"/>
    </source>
</evidence>
<dbReference type="SUPFAM" id="SSF55604">
    <property type="entry name" value="Glucose permease domain IIB"/>
    <property type="match status" value="1"/>
</dbReference>
<keyword evidence="10 13" id="KW-0472">Membrane</keyword>
<dbReference type="InterPro" id="IPR001996">
    <property type="entry name" value="PTS_IIB_1"/>
</dbReference>
<dbReference type="Gene3D" id="3.30.1360.60">
    <property type="entry name" value="Glucose permease domain IIB"/>
    <property type="match status" value="1"/>
</dbReference>
<dbReference type="PANTHER" id="PTHR30175">
    <property type="entry name" value="PHOSPHOTRANSFERASE SYSTEM TRANSPORT PROTEIN"/>
    <property type="match status" value="1"/>
</dbReference>
<dbReference type="InterPro" id="IPR050558">
    <property type="entry name" value="PTS_Sugar-Specific_Components"/>
</dbReference>
<evidence type="ECO:0000256" key="6">
    <source>
        <dbReference type="ARBA" id="ARBA00022683"/>
    </source>
</evidence>
<dbReference type="InterPro" id="IPR013013">
    <property type="entry name" value="PTS_EIIC_1"/>
</dbReference>
<evidence type="ECO:0000256" key="7">
    <source>
        <dbReference type="ARBA" id="ARBA00022692"/>
    </source>
</evidence>
<evidence type="ECO:0000256" key="4">
    <source>
        <dbReference type="ARBA" id="ARBA00022597"/>
    </source>
</evidence>
<dbReference type="EMBL" id="BJHX01000001">
    <property type="protein sequence ID" value="GDY63922.1"/>
    <property type="molecule type" value="Genomic_DNA"/>
</dbReference>
<feature type="transmembrane region" description="Helical" evidence="13">
    <location>
        <begin position="229"/>
        <end position="250"/>
    </location>
</feature>
<evidence type="ECO:0000256" key="8">
    <source>
        <dbReference type="ARBA" id="ARBA00022777"/>
    </source>
</evidence>
<accession>A0A4D4LRL2</accession>
<keyword evidence="5" id="KW-0808">Transferase</keyword>
<name>A0A4D4LRL2_STRAX</name>
<dbReference type="Pfam" id="PF02378">
    <property type="entry name" value="PTS_EIIC"/>
    <property type="match status" value="1"/>
</dbReference>
<dbReference type="FunFam" id="3.30.1360.60:FF:000001">
    <property type="entry name" value="PTS system glucose-specific IIBC component PtsG"/>
    <property type="match status" value="1"/>
</dbReference>
<feature type="domain" description="PTS EIIB type-1" evidence="14">
    <location>
        <begin position="7"/>
        <end position="89"/>
    </location>
</feature>
<keyword evidence="8" id="KW-0418">Kinase</keyword>
<evidence type="ECO:0000256" key="3">
    <source>
        <dbReference type="ARBA" id="ARBA00022475"/>
    </source>
</evidence>
<evidence type="ECO:0000313" key="17">
    <source>
        <dbReference type="Proteomes" id="UP000302139"/>
    </source>
</evidence>
<evidence type="ECO:0000313" key="16">
    <source>
        <dbReference type="EMBL" id="GDY63922.1"/>
    </source>
</evidence>
<dbReference type="InterPro" id="IPR003352">
    <property type="entry name" value="PTS_EIIC"/>
</dbReference>
<keyword evidence="4" id="KW-0762">Sugar transport</keyword>